<gene>
    <name evidence="2" type="ORF">ACAOBT_LOCUS22185</name>
</gene>
<feature type="compositionally biased region" description="Low complexity" evidence="1">
    <location>
        <begin position="33"/>
        <end position="42"/>
    </location>
</feature>
<evidence type="ECO:0000256" key="1">
    <source>
        <dbReference type="SAM" id="MobiDB-lite"/>
    </source>
</evidence>
<accession>A0A9P0LJF7</accession>
<sequence length="390" mass="43308">MDISNSLCQLDLIDNSLVPHNVLAVLLLIPNTRPNSPSNNSRAPRKDRLHSSHPNKGDTLSNTHRPRNKADTRSSIRHHLSKVAIRLLNKADIRLLVVEVPPPPGPPQQPGWSPTASSVFTVPTASLRTTHRSIWPTAPTVRGSATQRWCPLRAAWGPSTATAAIWTAASSTCGWLSTAAGRLPSTTWTSPTATASTTVPFSAAGAATRRGRPGAAAQWASTATSSRDRHSRRISLHKVMVAMLNRRHIPEGPLHHPRCLQLSPRHHHNRSRPQSPLSSPISRSIRLTRNRLIQATHRLQTNPTHPVQADRLHRLMATRHNRAVTRHHNHSIPSNRPKVDISIGRPRGRYHLGHPHSNLDIHTTTRRSRIRNKTAQLLDQHTTKIVQKRS</sequence>
<protein>
    <submittedName>
        <fullName evidence="2">Uncharacterized protein</fullName>
    </submittedName>
</protein>
<feature type="compositionally biased region" description="Low complexity" evidence="1">
    <location>
        <begin position="205"/>
        <end position="225"/>
    </location>
</feature>
<organism evidence="2 3">
    <name type="scientific">Acanthoscelides obtectus</name>
    <name type="common">Bean weevil</name>
    <name type="synonym">Bruchus obtectus</name>
    <dbReference type="NCBI Taxonomy" id="200917"/>
    <lineage>
        <taxon>Eukaryota</taxon>
        <taxon>Metazoa</taxon>
        <taxon>Ecdysozoa</taxon>
        <taxon>Arthropoda</taxon>
        <taxon>Hexapoda</taxon>
        <taxon>Insecta</taxon>
        <taxon>Pterygota</taxon>
        <taxon>Neoptera</taxon>
        <taxon>Endopterygota</taxon>
        <taxon>Coleoptera</taxon>
        <taxon>Polyphaga</taxon>
        <taxon>Cucujiformia</taxon>
        <taxon>Chrysomeloidea</taxon>
        <taxon>Chrysomelidae</taxon>
        <taxon>Bruchinae</taxon>
        <taxon>Bruchini</taxon>
        <taxon>Acanthoscelides</taxon>
    </lineage>
</organism>
<dbReference type="EMBL" id="CAKOFQ010007202">
    <property type="protein sequence ID" value="CAH1994562.1"/>
    <property type="molecule type" value="Genomic_DNA"/>
</dbReference>
<feature type="region of interest" description="Disordered" evidence="1">
    <location>
        <begin position="205"/>
        <end position="231"/>
    </location>
</feature>
<dbReference type="AlphaFoldDB" id="A0A9P0LJF7"/>
<feature type="compositionally biased region" description="Polar residues" evidence="1">
    <location>
        <begin position="54"/>
        <end position="63"/>
    </location>
</feature>
<reference evidence="2" key="1">
    <citation type="submission" date="2022-03" db="EMBL/GenBank/DDBJ databases">
        <authorList>
            <person name="Sayadi A."/>
        </authorList>
    </citation>
    <scope>NUCLEOTIDE SEQUENCE</scope>
</reference>
<evidence type="ECO:0000313" key="2">
    <source>
        <dbReference type="EMBL" id="CAH1994562.1"/>
    </source>
</evidence>
<keyword evidence="3" id="KW-1185">Reference proteome</keyword>
<comment type="caution">
    <text evidence="2">The sequence shown here is derived from an EMBL/GenBank/DDBJ whole genome shotgun (WGS) entry which is preliminary data.</text>
</comment>
<proteinExistence type="predicted"/>
<dbReference type="Proteomes" id="UP001152888">
    <property type="component" value="Unassembled WGS sequence"/>
</dbReference>
<feature type="region of interest" description="Disordered" evidence="1">
    <location>
        <begin position="251"/>
        <end position="282"/>
    </location>
</feature>
<evidence type="ECO:0000313" key="3">
    <source>
        <dbReference type="Proteomes" id="UP001152888"/>
    </source>
</evidence>
<name>A0A9P0LJF7_ACAOB</name>
<feature type="compositionally biased region" description="Low complexity" evidence="1">
    <location>
        <begin position="272"/>
        <end position="282"/>
    </location>
</feature>
<feature type="region of interest" description="Disordered" evidence="1">
    <location>
        <begin position="31"/>
        <end position="76"/>
    </location>
</feature>